<dbReference type="InterPro" id="IPR052035">
    <property type="entry name" value="ZnF_BED_domain_contain"/>
</dbReference>
<feature type="compositionally biased region" description="Basic and acidic residues" evidence="2">
    <location>
        <begin position="18"/>
        <end position="37"/>
    </location>
</feature>
<accession>A0AAD2DXF9</accession>
<name>A0AAD2DXF9_9LAMI</name>
<evidence type="ECO:0000259" key="3">
    <source>
        <dbReference type="Pfam" id="PF05699"/>
    </source>
</evidence>
<feature type="compositionally biased region" description="Acidic residues" evidence="2">
    <location>
        <begin position="38"/>
        <end position="62"/>
    </location>
</feature>
<gene>
    <name evidence="5" type="ORF">FPE_LOCUS14315</name>
</gene>
<dbReference type="SUPFAM" id="SSF53098">
    <property type="entry name" value="Ribonuclease H-like"/>
    <property type="match status" value="1"/>
</dbReference>
<organism evidence="5 6">
    <name type="scientific">Fraxinus pennsylvanica</name>
    <dbReference type="NCBI Taxonomy" id="56036"/>
    <lineage>
        <taxon>Eukaryota</taxon>
        <taxon>Viridiplantae</taxon>
        <taxon>Streptophyta</taxon>
        <taxon>Embryophyta</taxon>
        <taxon>Tracheophyta</taxon>
        <taxon>Spermatophyta</taxon>
        <taxon>Magnoliopsida</taxon>
        <taxon>eudicotyledons</taxon>
        <taxon>Gunneridae</taxon>
        <taxon>Pentapetalae</taxon>
        <taxon>asterids</taxon>
        <taxon>lamiids</taxon>
        <taxon>Lamiales</taxon>
        <taxon>Oleaceae</taxon>
        <taxon>Oleeae</taxon>
        <taxon>Fraxinus</taxon>
    </lineage>
</organism>
<evidence type="ECO:0000256" key="1">
    <source>
        <dbReference type="ARBA" id="ARBA00023125"/>
    </source>
</evidence>
<evidence type="ECO:0000313" key="6">
    <source>
        <dbReference type="Proteomes" id="UP000834106"/>
    </source>
</evidence>
<feature type="domain" description="HAT C-terminal dimerisation" evidence="3">
    <location>
        <begin position="485"/>
        <end position="567"/>
    </location>
</feature>
<keyword evidence="1" id="KW-0238">DNA-binding</keyword>
<proteinExistence type="predicted"/>
<reference evidence="5" key="1">
    <citation type="submission" date="2023-05" db="EMBL/GenBank/DDBJ databases">
        <authorList>
            <person name="Huff M."/>
        </authorList>
    </citation>
    <scope>NUCLEOTIDE SEQUENCE</scope>
</reference>
<evidence type="ECO:0000259" key="4">
    <source>
        <dbReference type="Pfam" id="PF14372"/>
    </source>
</evidence>
<dbReference type="Pfam" id="PF05699">
    <property type="entry name" value="Dimer_Tnp_hAT"/>
    <property type="match status" value="1"/>
</dbReference>
<evidence type="ECO:0000256" key="2">
    <source>
        <dbReference type="SAM" id="MobiDB-lite"/>
    </source>
</evidence>
<evidence type="ECO:0000313" key="5">
    <source>
        <dbReference type="EMBL" id="CAI9766885.1"/>
    </source>
</evidence>
<feature type="region of interest" description="Disordered" evidence="2">
    <location>
        <begin position="1"/>
        <end position="62"/>
    </location>
</feature>
<feature type="region of interest" description="Disordered" evidence="2">
    <location>
        <begin position="440"/>
        <end position="459"/>
    </location>
</feature>
<dbReference type="InterPro" id="IPR012337">
    <property type="entry name" value="RNaseH-like_sf"/>
</dbReference>
<dbReference type="EMBL" id="OU503043">
    <property type="protein sequence ID" value="CAI9766885.1"/>
    <property type="molecule type" value="Genomic_DNA"/>
</dbReference>
<dbReference type="Pfam" id="PF14372">
    <property type="entry name" value="hAT-like_RNase-H"/>
    <property type="match status" value="1"/>
</dbReference>
<keyword evidence="6" id="KW-1185">Reference proteome</keyword>
<protein>
    <submittedName>
        <fullName evidence="5">Uncharacterized protein</fullName>
    </submittedName>
</protein>
<feature type="compositionally biased region" description="Low complexity" evidence="2">
    <location>
        <begin position="8"/>
        <end position="17"/>
    </location>
</feature>
<dbReference type="GO" id="GO:0003677">
    <property type="term" value="F:DNA binding"/>
    <property type="evidence" value="ECO:0007669"/>
    <property type="project" value="UniProtKB-KW"/>
</dbReference>
<dbReference type="GO" id="GO:0046983">
    <property type="term" value="F:protein dimerization activity"/>
    <property type="evidence" value="ECO:0007669"/>
    <property type="project" value="InterPro"/>
</dbReference>
<dbReference type="PANTHER" id="PTHR46481">
    <property type="entry name" value="ZINC FINGER BED DOMAIN-CONTAINING PROTEIN 4"/>
    <property type="match status" value="1"/>
</dbReference>
<dbReference type="Proteomes" id="UP000834106">
    <property type="component" value="Chromosome 8"/>
</dbReference>
<feature type="domain" description="hAT-like transposase RNase-H fold" evidence="4">
    <location>
        <begin position="334"/>
        <end position="432"/>
    </location>
</feature>
<dbReference type="PANTHER" id="PTHR46481:SF7">
    <property type="entry name" value="ZINC FINGER BED DOMAIN-CONTAINING PROTEIN RICESLEEPER 2-LIKE"/>
    <property type="match status" value="1"/>
</dbReference>
<dbReference type="AlphaFoldDB" id="A0AAD2DXF9"/>
<feature type="compositionally biased region" description="Basic and acidic residues" evidence="2">
    <location>
        <begin position="449"/>
        <end position="459"/>
    </location>
</feature>
<dbReference type="InterPro" id="IPR025525">
    <property type="entry name" value="hAT-like_transposase_RNase-H"/>
</dbReference>
<sequence length="587" mass="67137">MKRHRDISASASAPAADDAQKVDGDGSCHGEFEKGSDEGDDSVGFEDEGDVEDISDLEDDENTAIDIERARRGIANFICFEDVTPNLVKNDDFRNLMTEYFPSLTLDSETTKNDCLKVFEEAKSITKCTLNHMGRMIPLSVDVLTYLNSRGSRYDFVCLAAHFIDDSWNLKKWILSFQRLDFIDAAILKSIDDWNLEDKVYTLTSGNINEFAFDEIIESIKSQFKEKNRLPLDSRLFSVSCCAEMFGLMAQDAFEEISTIISKLKMLHWSWPESMWHITNSKLKNSLHMETLREFNSEDMRRDCDVPSADECDKVRIVYRLVDNAYNVAKQVFETKHPTANKFLYNLQELRAKLILEATSSVSFTNSVAKKMLQRLEKYIKETFLVLAIASVMDPRCKMQYMEYISTKFEDIDGIFESGAVLEAIQSIYADYVIRGTKTDNSEGTSNLKTEEGNPRNDKEQFPNFPGGQEYSEYVLVNNKPKKSDLDSYLEDPVVPWDENFNVLRWWKSEAPKYPNVSKMARDFLAIPISVATSNDAYYYMENRPPDLRVITSGAEMMNAVMCCRSWNPGPKIDFELFFLAAGVNIL</sequence>
<dbReference type="InterPro" id="IPR008906">
    <property type="entry name" value="HATC_C_dom"/>
</dbReference>